<keyword evidence="3" id="KW-0813">Transport</keyword>
<accession>A0A412ZFQ5</accession>
<dbReference type="Proteomes" id="UP000284543">
    <property type="component" value="Unassembled WGS sequence"/>
</dbReference>
<dbReference type="AlphaFoldDB" id="A0A412ZFQ5"/>
<dbReference type="RefSeq" id="WP_118017644.1">
    <property type="nucleotide sequence ID" value="NZ_CAUFHZ010000086.1"/>
</dbReference>
<gene>
    <name evidence="9" type="ORF">DWW02_04645</name>
</gene>
<evidence type="ECO:0000256" key="1">
    <source>
        <dbReference type="ARBA" id="ARBA00003041"/>
    </source>
</evidence>
<evidence type="ECO:0000256" key="3">
    <source>
        <dbReference type="ARBA" id="ARBA00022448"/>
    </source>
</evidence>
<dbReference type="InterPro" id="IPR051472">
    <property type="entry name" value="T3SS_Stator/FliH"/>
</dbReference>
<evidence type="ECO:0000256" key="7">
    <source>
        <dbReference type="SAM" id="MobiDB-lite"/>
    </source>
</evidence>
<keyword evidence="9" id="KW-0282">Flagellum</keyword>
<dbReference type="GO" id="GO:0015031">
    <property type="term" value="P:protein transport"/>
    <property type="evidence" value="ECO:0007669"/>
    <property type="project" value="UniProtKB-KW"/>
</dbReference>
<keyword evidence="5" id="KW-0653">Protein transport</keyword>
<protein>
    <submittedName>
        <fullName evidence="9">Flagellar biosynthesis/type III secretory pathway protein</fullName>
    </submittedName>
</protein>
<dbReference type="GO" id="GO:0005829">
    <property type="term" value="C:cytosol"/>
    <property type="evidence" value="ECO:0007669"/>
    <property type="project" value="TreeGrafter"/>
</dbReference>
<evidence type="ECO:0000256" key="4">
    <source>
        <dbReference type="ARBA" id="ARBA00022795"/>
    </source>
</evidence>
<evidence type="ECO:0000313" key="10">
    <source>
        <dbReference type="Proteomes" id="UP000284543"/>
    </source>
</evidence>
<sequence>MMTTSSSSCIIKPGTGIEIVQFVPPAQTDIPPQMQKSGGKGAEHTPAGKNSPEPARGTAGAGTADMVEDAREQARQILLKANQMAGDILREAGKQAEQLKKTAIEEGCREGFEAGYKSGTEQAAMEQAEFFRHQEEEFRRDMEQAMASIGQAKEKSLRNYLEELKDCSVAIAEKVIHISLRSSGEVIKRMLVAETEKLRKTAWVKIYMEKTDYDMMAEADADVVSELAKLSDNIKFVVMDKESSGNCIIEMPDEIVDISVDTQMDNIREILGNIRF</sequence>
<name>A0A412ZFQ5_9FIRM</name>
<reference evidence="9 10" key="1">
    <citation type="submission" date="2018-08" db="EMBL/GenBank/DDBJ databases">
        <title>A genome reference for cultivated species of the human gut microbiota.</title>
        <authorList>
            <person name="Zou Y."/>
            <person name="Xue W."/>
            <person name="Luo G."/>
        </authorList>
    </citation>
    <scope>NUCLEOTIDE SEQUENCE [LARGE SCALE GENOMIC DNA]</scope>
    <source>
        <strain evidence="9 10">AF14-18</strain>
    </source>
</reference>
<comment type="similarity">
    <text evidence="2">Belongs to the FliH family.</text>
</comment>
<comment type="caution">
    <text evidence="9">The sequence shown here is derived from an EMBL/GenBank/DDBJ whole genome shotgun (WGS) entry which is preliminary data.</text>
</comment>
<evidence type="ECO:0000256" key="5">
    <source>
        <dbReference type="ARBA" id="ARBA00022927"/>
    </source>
</evidence>
<keyword evidence="6" id="KW-1006">Bacterial flagellum protein export</keyword>
<dbReference type="PANTHER" id="PTHR34982:SF1">
    <property type="entry name" value="FLAGELLAR ASSEMBLY PROTEIN FLIH"/>
    <property type="match status" value="1"/>
</dbReference>
<evidence type="ECO:0000256" key="2">
    <source>
        <dbReference type="ARBA" id="ARBA00006602"/>
    </source>
</evidence>
<proteinExistence type="inferred from homology"/>
<evidence type="ECO:0000259" key="8">
    <source>
        <dbReference type="Pfam" id="PF02108"/>
    </source>
</evidence>
<evidence type="ECO:0000313" key="9">
    <source>
        <dbReference type="EMBL" id="RGV79014.1"/>
    </source>
</evidence>
<feature type="region of interest" description="Disordered" evidence="7">
    <location>
        <begin position="27"/>
        <end position="65"/>
    </location>
</feature>
<comment type="function">
    <text evidence="1">Needed for flagellar regrowth and assembly.</text>
</comment>
<dbReference type="EMBL" id="QRZM01000001">
    <property type="protein sequence ID" value="RGV79014.1"/>
    <property type="molecule type" value="Genomic_DNA"/>
</dbReference>
<evidence type="ECO:0000256" key="6">
    <source>
        <dbReference type="ARBA" id="ARBA00023225"/>
    </source>
</evidence>
<feature type="domain" description="Flagellar assembly protein FliH/Type III secretion system HrpE" evidence="8">
    <location>
        <begin position="140"/>
        <end position="266"/>
    </location>
</feature>
<keyword evidence="9" id="KW-0969">Cilium</keyword>
<dbReference type="InterPro" id="IPR018035">
    <property type="entry name" value="Flagellar_FliH/T3SS_HrpE"/>
</dbReference>
<dbReference type="Pfam" id="PF02108">
    <property type="entry name" value="FliH"/>
    <property type="match status" value="1"/>
</dbReference>
<organism evidence="9 10">
    <name type="scientific">Enterocloster bolteae</name>
    <dbReference type="NCBI Taxonomy" id="208479"/>
    <lineage>
        <taxon>Bacteria</taxon>
        <taxon>Bacillati</taxon>
        <taxon>Bacillota</taxon>
        <taxon>Clostridia</taxon>
        <taxon>Lachnospirales</taxon>
        <taxon>Lachnospiraceae</taxon>
        <taxon>Enterocloster</taxon>
    </lineage>
</organism>
<keyword evidence="4" id="KW-1005">Bacterial flagellum biogenesis</keyword>
<dbReference type="PANTHER" id="PTHR34982">
    <property type="entry name" value="YOP PROTEINS TRANSLOCATION PROTEIN L"/>
    <property type="match status" value="1"/>
</dbReference>
<keyword evidence="9" id="KW-0966">Cell projection</keyword>
<dbReference type="GO" id="GO:0044781">
    <property type="term" value="P:bacterial-type flagellum organization"/>
    <property type="evidence" value="ECO:0007669"/>
    <property type="project" value="UniProtKB-KW"/>
</dbReference>